<dbReference type="Proteomes" id="UP000298216">
    <property type="component" value="Unassembled WGS sequence"/>
</dbReference>
<dbReference type="InterPro" id="IPR025528">
    <property type="entry name" value="BrnA_antitoxin"/>
</dbReference>
<sequence>MTVNNDATKTAWVDPDDAPELDDAWFEKADHHRGEVLVRRGRPKGADKVSTTIRFDADVLAAFKQDGAGWQTRMNQALREWLARKSAA</sequence>
<name>A0A4Y9RW82_9CAUL</name>
<keyword evidence="2" id="KW-1185">Reference proteome</keyword>
<organism evidence="1 2">
    <name type="scientific">Brevundimonas intermedia</name>
    <dbReference type="NCBI Taxonomy" id="74315"/>
    <lineage>
        <taxon>Bacteria</taxon>
        <taxon>Pseudomonadati</taxon>
        <taxon>Pseudomonadota</taxon>
        <taxon>Alphaproteobacteria</taxon>
        <taxon>Caulobacterales</taxon>
        <taxon>Caulobacteraceae</taxon>
        <taxon>Brevundimonas</taxon>
    </lineage>
</organism>
<reference evidence="1 2" key="1">
    <citation type="submission" date="2019-03" db="EMBL/GenBank/DDBJ databases">
        <title>Draft genome of Brevundimonas sp. a heavy metal resistant soil bacteria.</title>
        <authorList>
            <person name="Soto J."/>
        </authorList>
    </citation>
    <scope>NUCLEOTIDE SEQUENCE [LARGE SCALE GENOMIC DNA]</scope>
    <source>
        <strain evidence="1 2">B-10</strain>
    </source>
</reference>
<evidence type="ECO:0000313" key="1">
    <source>
        <dbReference type="EMBL" id="TFW12501.1"/>
    </source>
</evidence>
<proteinExistence type="predicted"/>
<dbReference type="AlphaFoldDB" id="A0A4Y9RW82"/>
<evidence type="ECO:0008006" key="3">
    <source>
        <dbReference type="Google" id="ProtNLM"/>
    </source>
</evidence>
<dbReference type="Pfam" id="PF14384">
    <property type="entry name" value="BrnA_antitoxin"/>
    <property type="match status" value="1"/>
</dbReference>
<dbReference type="OrthoDB" id="361944at2"/>
<protein>
    <recommendedName>
        <fullName evidence="3">BrnA antitoxin family protein</fullName>
    </recommendedName>
</protein>
<dbReference type="EMBL" id="SPVH01000006">
    <property type="protein sequence ID" value="TFW12501.1"/>
    <property type="molecule type" value="Genomic_DNA"/>
</dbReference>
<accession>A0A4Y9RW82</accession>
<dbReference type="RefSeq" id="WP_135194981.1">
    <property type="nucleotide sequence ID" value="NZ_SPVH01000006.1"/>
</dbReference>
<comment type="caution">
    <text evidence="1">The sequence shown here is derived from an EMBL/GenBank/DDBJ whole genome shotgun (WGS) entry which is preliminary data.</text>
</comment>
<evidence type="ECO:0000313" key="2">
    <source>
        <dbReference type="Proteomes" id="UP000298216"/>
    </source>
</evidence>
<gene>
    <name evidence="1" type="ORF">EGY25_10870</name>
</gene>